<dbReference type="InterPro" id="IPR029057">
    <property type="entry name" value="PRTase-like"/>
</dbReference>
<dbReference type="PANTHER" id="PTHR30336">
    <property type="entry name" value="INNER MEMBRANE PROTEIN, PROBABLE PERMEASE"/>
    <property type="match status" value="1"/>
</dbReference>
<comment type="caution">
    <text evidence="2">The sequence shown here is derived from an EMBL/GenBank/DDBJ whole genome shotgun (WGS) entry which is preliminary data.</text>
</comment>
<keyword evidence="3" id="KW-1185">Reference proteome</keyword>
<dbReference type="Proteomes" id="UP000435138">
    <property type="component" value="Unassembled WGS sequence"/>
</dbReference>
<dbReference type="GO" id="GO:0005886">
    <property type="term" value="C:plasma membrane"/>
    <property type="evidence" value="ECO:0007669"/>
    <property type="project" value="TreeGrafter"/>
</dbReference>
<gene>
    <name evidence="2" type="ORF">GAO09_06500</name>
</gene>
<feature type="domain" description="DUF218" evidence="1">
    <location>
        <begin position="39"/>
        <end position="160"/>
    </location>
</feature>
<dbReference type="Gene3D" id="3.40.50.620">
    <property type="entry name" value="HUPs"/>
    <property type="match status" value="1"/>
</dbReference>
<evidence type="ECO:0000313" key="2">
    <source>
        <dbReference type="EMBL" id="MQY45710.1"/>
    </source>
</evidence>
<evidence type="ECO:0000259" key="1">
    <source>
        <dbReference type="Pfam" id="PF02698"/>
    </source>
</evidence>
<protein>
    <submittedName>
        <fullName evidence="2">YdcF family protein</fullName>
    </submittedName>
</protein>
<name>A0A6A8A7T4_9HYPH</name>
<dbReference type="CDD" id="cd06259">
    <property type="entry name" value="YdcF-like"/>
    <property type="match status" value="1"/>
</dbReference>
<dbReference type="InterPro" id="IPR051599">
    <property type="entry name" value="Cell_Envelope_Assoc"/>
</dbReference>
<proteinExistence type="predicted"/>
<evidence type="ECO:0000313" key="3">
    <source>
        <dbReference type="Proteomes" id="UP000435138"/>
    </source>
</evidence>
<dbReference type="EMBL" id="WIXI01000036">
    <property type="protein sequence ID" value="MQY45710.1"/>
    <property type="molecule type" value="Genomic_DNA"/>
</dbReference>
<dbReference type="InterPro" id="IPR003848">
    <property type="entry name" value="DUF218"/>
</dbReference>
<accession>A0A6A8A7T4</accession>
<sequence>MKTLMKCLAIAGSIMVVALIAAAVAIIVDGLNDRTEAADVAVVLGSKVMPDGTPSPRLKARLDRGIELYRDNHVLFVLVSGGTGKEGFSEGRVMRDYAIAQGVPEDRVIMDEAGNTTGATAENAARMMRERGLTSAIAVSQYFHISRTRMALSDAGITDVGGAHAGYFELRDLYSIAREIPAIGKYWLARG</sequence>
<dbReference type="SUPFAM" id="SSF53271">
    <property type="entry name" value="PRTase-like"/>
    <property type="match status" value="1"/>
</dbReference>
<dbReference type="PANTHER" id="PTHR30336:SF20">
    <property type="entry name" value="DUF218 DOMAIN-CONTAINING PROTEIN"/>
    <property type="match status" value="1"/>
</dbReference>
<dbReference type="InterPro" id="IPR014729">
    <property type="entry name" value="Rossmann-like_a/b/a_fold"/>
</dbReference>
<dbReference type="Pfam" id="PF02698">
    <property type="entry name" value="DUF218"/>
    <property type="match status" value="1"/>
</dbReference>
<reference evidence="2 3" key="1">
    <citation type="submission" date="2019-11" db="EMBL/GenBank/DDBJ databases">
        <title>Genome analysis of Rhizobacterium cereale a novel genus and species isolated from maize roots in North Spain.</title>
        <authorList>
            <person name="Menendez E."/>
            <person name="Flores-Felix J.D."/>
            <person name="Ramirez-Bahena M.-H."/>
            <person name="Igual J.M."/>
            <person name="Garcia-Fraile P."/>
            <person name="Peix A."/>
            <person name="Velazquez E."/>
        </authorList>
    </citation>
    <scope>NUCLEOTIDE SEQUENCE [LARGE SCALE GENOMIC DNA]</scope>
    <source>
        <strain evidence="2 3">RZME27</strain>
    </source>
</reference>
<dbReference type="AlphaFoldDB" id="A0A6A8A7T4"/>
<organism evidence="2 3">
    <name type="scientific">Endobacterium cereale</name>
    <dbReference type="NCBI Taxonomy" id="2663029"/>
    <lineage>
        <taxon>Bacteria</taxon>
        <taxon>Pseudomonadati</taxon>
        <taxon>Pseudomonadota</taxon>
        <taxon>Alphaproteobacteria</taxon>
        <taxon>Hyphomicrobiales</taxon>
        <taxon>Rhizobiaceae</taxon>
        <taxon>Endobacterium</taxon>
    </lineage>
</organism>